<keyword evidence="4" id="KW-0408">Iron</keyword>
<dbReference type="InterPro" id="IPR000573">
    <property type="entry name" value="AconitaseA/IPMdHydase_ssu_swvl"/>
</dbReference>
<feature type="domain" description="Aconitase A/isopropylmalate dehydratase small subunit swivel" evidence="7">
    <location>
        <begin position="657"/>
        <end position="700"/>
    </location>
</feature>
<organism evidence="8 9">
    <name type="scientific">Dethiosulfovibrio marinus</name>
    <dbReference type="NCBI Taxonomy" id="133532"/>
    <lineage>
        <taxon>Bacteria</taxon>
        <taxon>Thermotogati</taxon>
        <taxon>Synergistota</taxon>
        <taxon>Synergistia</taxon>
        <taxon>Synergistales</taxon>
        <taxon>Dethiosulfovibrionaceae</taxon>
        <taxon>Dethiosulfovibrio</taxon>
    </lineage>
</organism>
<dbReference type="PRINTS" id="PR00415">
    <property type="entry name" value="ACONITASE"/>
</dbReference>
<dbReference type="NCBIfam" id="NF008503">
    <property type="entry name" value="PRK11413.1"/>
    <property type="match status" value="1"/>
</dbReference>
<comment type="cofactor">
    <cofactor evidence="1">
        <name>[4Fe-4S] cluster</name>
        <dbReference type="ChEBI" id="CHEBI:49883"/>
    </cofactor>
</comment>
<evidence type="ECO:0000259" key="6">
    <source>
        <dbReference type="Pfam" id="PF00330"/>
    </source>
</evidence>
<protein>
    <submittedName>
        <fullName evidence="8">Hydratase</fullName>
    </submittedName>
</protein>
<dbReference type="PANTHER" id="PTHR43160">
    <property type="entry name" value="ACONITATE HYDRATASE B"/>
    <property type="match status" value="1"/>
</dbReference>
<evidence type="ECO:0000256" key="1">
    <source>
        <dbReference type="ARBA" id="ARBA00001966"/>
    </source>
</evidence>
<accession>A0ABS9ERQ5</accession>
<name>A0ABS9ERQ5_9BACT</name>
<dbReference type="Pfam" id="PF00694">
    <property type="entry name" value="Aconitase_C"/>
    <property type="match status" value="1"/>
</dbReference>
<dbReference type="InterPro" id="IPR015928">
    <property type="entry name" value="Aconitase/3IPM_dehydase_swvl"/>
</dbReference>
<dbReference type="InterPro" id="IPR036008">
    <property type="entry name" value="Aconitase_4Fe-4S_dom"/>
</dbReference>
<evidence type="ECO:0000256" key="3">
    <source>
        <dbReference type="ARBA" id="ARBA00022723"/>
    </source>
</evidence>
<comment type="similarity">
    <text evidence="2">Belongs to the aconitase/IPM isomerase family.</text>
</comment>
<evidence type="ECO:0000256" key="5">
    <source>
        <dbReference type="ARBA" id="ARBA00023014"/>
    </source>
</evidence>
<dbReference type="SUPFAM" id="SSF53732">
    <property type="entry name" value="Aconitase iron-sulfur domain"/>
    <property type="match status" value="1"/>
</dbReference>
<dbReference type="SUPFAM" id="SSF52016">
    <property type="entry name" value="LeuD/IlvD-like"/>
    <property type="match status" value="1"/>
</dbReference>
<dbReference type="InterPro" id="IPR015931">
    <property type="entry name" value="Acnase/IPM_dHydase_lsu_aba_1/3"/>
</dbReference>
<dbReference type="Gene3D" id="3.20.19.10">
    <property type="entry name" value="Aconitase, domain 4"/>
    <property type="match status" value="1"/>
</dbReference>
<evidence type="ECO:0000256" key="2">
    <source>
        <dbReference type="ARBA" id="ARBA00007185"/>
    </source>
</evidence>
<proteinExistence type="inferred from homology"/>
<dbReference type="Gene3D" id="3.30.499.10">
    <property type="entry name" value="Aconitase, domain 3"/>
    <property type="match status" value="2"/>
</dbReference>
<keyword evidence="3" id="KW-0479">Metal-binding</keyword>
<sequence length="775" mass="83475">MISLVDRPVYLFNGDVLCERSEKVGKAEVESLMSKAGLMPDAKALPTVPGVGTMAYGIIDSHDTSGGKGGLRLRFDKLTSHDITYVGVVQTAIACGLTEFPVPYVLTNCHNSLCAVGGTINEDDHVFGLSACRKFGGEYVPAHVAVIHQYMREMMAESGAMILGTDSHTRYGALGTLAVGEGGPELVKQLLGRTYDMARPGVVCIYLKGAPSPGVGPQDVALAIIGAVFENGFVKNKAMEFVGPGVGSLSVDFRLGIDVMTTETACWSSIWRTDEAIKEFYGVHGRPEAYKRIDPDDVALYDGAVVVDLDKVEPMIALPYHPSNAVTIREFVENPVDMIEAVETETARVMENSSLRLGLMDKLVDGRFTVDQGIIAGCSGGTFENVVAASQILDGADTGAGEFSLSVYPASQPVNMELVANGSIGKLMAAGAIVKTAFCGPCFGAGDTPCHRGFSIRHTTRNFPNREGSKPGEGQISAVALMDSRSIAATAANGGILTPGTEFADRLEPVPYRFDGEVYDKRVYRGVGRPHPEEELVYGPNIKPWPEISPLPEDQLLFMAAVIEDPVTTTDELIPSGETSSLRSNPMKLAEFTLSRKEPRFVGRAKVAQALEDCRKKSVADGTPLSDDLAEILSLVGEHVDVGRIGIGSAVFAVKPGDGSAREQAASSQKMLGGQANVAVEFATKRYRSNLINWGMVPYVVEPEEQGKFRAEDWLYVPGIRRAVKEGATEIQAFLLGDHDREPVTLKLVDLEKEDRDIILSGCLMNYYRDCSDRQ</sequence>
<dbReference type="InterPro" id="IPR015932">
    <property type="entry name" value="Aconitase_dom2"/>
</dbReference>
<dbReference type="RefSeq" id="WP_236099288.1">
    <property type="nucleotide sequence ID" value="NZ_JAKGUD010000006.1"/>
</dbReference>
<dbReference type="InterPro" id="IPR001030">
    <property type="entry name" value="Acoase/IPM_deHydtase_lsu_aba"/>
</dbReference>
<reference evidence="8 9" key="1">
    <citation type="submission" date="2022-01" db="EMBL/GenBank/DDBJ databases">
        <title>Dethiosulfovibrio faecalis sp. nov., a novel proteolytic, non-sulfur-reducing bacterium isolated from a marine aquaculture solid waste bioreactor.</title>
        <authorList>
            <person name="Grabowski S."/>
            <person name="Apolinario E."/>
            <person name="Schneider N."/>
            <person name="Marshall C.W."/>
            <person name="Sowers K.R."/>
        </authorList>
    </citation>
    <scope>NUCLEOTIDE SEQUENCE [LARGE SCALE GENOMIC DNA]</scope>
    <source>
        <strain evidence="8 9">DSM 12537</strain>
    </source>
</reference>
<keyword evidence="9" id="KW-1185">Reference proteome</keyword>
<evidence type="ECO:0000313" key="9">
    <source>
        <dbReference type="Proteomes" id="UP001200430"/>
    </source>
</evidence>
<feature type="domain" description="Aconitase/3-isopropylmalate dehydratase large subunit alpha/beta/alpha" evidence="6">
    <location>
        <begin position="58"/>
        <end position="488"/>
    </location>
</feature>
<evidence type="ECO:0000256" key="4">
    <source>
        <dbReference type="ARBA" id="ARBA00023004"/>
    </source>
</evidence>
<keyword evidence="5" id="KW-0411">Iron-sulfur</keyword>
<evidence type="ECO:0000313" key="8">
    <source>
        <dbReference type="EMBL" id="MCF4142565.1"/>
    </source>
</evidence>
<dbReference type="Proteomes" id="UP001200430">
    <property type="component" value="Unassembled WGS sequence"/>
</dbReference>
<dbReference type="EMBL" id="JAKGUD010000006">
    <property type="protein sequence ID" value="MCF4142565.1"/>
    <property type="molecule type" value="Genomic_DNA"/>
</dbReference>
<dbReference type="Pfam" id="PF00330">
    <property type="entry name" value="Aconitase"/>
    <property type="match status" value="1"/>
</dbReference>
<gene>
    <name evidence="8" type="ORF">L2W38_07030</name>
</gene>
<comment type="caution">
    <text evidence="8">The sequence shown here is derived from an EMBL/GenBank/DDBJ whole genome shotgun (WGS) entry which is preliminary data.</text>
</comment>
<dbReference type="Gene3D" id="3.40.1060.10">
    <property type="entry name" value="Aconitase, Domain 2"/>
    <property type="match status" value="1"/>
</dbReference>
<dbReference type="PANTHER" id="PTHR43160:SF3">
    <property type="entry name" value="ACONITATE HYDRATASE, MITOCHONDRIAL"/>
    <property type="match status" value="1"/>
</dbReference>
<evidence type="ECO:0000259" key="7">
    <source>
        <dbReference type="Pfam" id="PF00694"/>
    </source>
</evidence>
<dbReference type="InterPro" id="IPR050926">
    <property type="entry name" value="Aconitase/IPM_isomerase"/>
</dbReference>